<dbReference type="Pfam" id="PF03167">
    <property type="entry name" value="UDG"/>
    <property type="match status" value="1"/>
</dbReference>
<evidence type="ECO:0000256" key="8">
    <source>
        <dbReference type="ARBA" id="ARBA00022801"/>
    </source>
</evidence>
<evidence type="ECO:0000256" key="7">
    <source>
        <dbReference type="ARBA" id="ARBA00022763"/>
    </source>
</evidence>
<keyword evidence="7 10" id="KW-0227">DNA damage</keyword>
<keyword evidence="8 10" id="KW-0378">Hydrolase</keyword>
<feature type="active site" description="Proton acceptor" evidence="10 11">
    <location>
        <position position="107"/>
    </location>
</feature>
<dbReference type="InterPro" id="IPR005122">
    <property type="entry name" value="Uracil-DNA_glycosylase-like"/>
</dbReference>
<accession>A0A919G2V1</accession>
<evidence type="ECO:0000259" key="13">
    <source>
        <dbReference type="SMART" id="SM00986"/>
    </source>
</evidence>
<reference evidence="14" key="1">
    <citation type="journal article" date="2014" name="Int. J. Syst. Evol. Microbiol.">
        <title>Complete genome sequence of Corynebacterium casei LMG S-19264T (=DSM 44701T), isolated from a smear-ripened cheese.</title>
        <authorList>
            <consortium name="US DOE Joint Genome Institute (JGI-PGF)"/>
            <person name="Walter F."/>
            <person name="Albersmeier A."/>
            <person name="Kalinowski J."/>
            <person name="Ruckert C."/>
        </authorList>
    </citation>
    <scope>NUCLEOTIDE SEQUENCE</scope>
    <source>
        <strain evidence="14">CGMCC 4.7398</strain>
    </source>
</reference>
<dbReference type="InterPro" id="IPR036895">
    <property type="entry name" value="Uracil-DNA_glycosylase-like_sf"/>
</dbReference>
<dbReference type="EMBL" id="BNAS01000005">
    <property type="protein sequence ID" value="GHH76578.1"/>
    <property type="molecule type" value="Genomic_DNA"/>
</dbReference>
<sequence>MQEGKCDGQHKLALSVGAGNLLGVETTVNPTAPVDSAAASGPRPLSQVIAPDWAEALAAVEPRIHAMGDFLRTEVAQGRTYLPAGENVLAAFKRPLAAVRVLIVGQDPYPTPGHAMGLSFSVQPDVRPIPRSLVNIYQELHDDLGVPLPSNGDLRPWADQGVMLLNRTLTCRPGASDSHAGKGWEEVTEAAIRALVARGGPLVAILWGAKARNLKPLLGDVPIIESAHPSPLSARSGFFGSRPFSRANALLEQQGAQPVDWRLP</sequence>
<dbReference type="HAMAP" id="MF_00148">
    <property type="entry name" value="UDG"/>
    <property type="match status" value="1"/>
</dbReference>
<comment type="catalytic activity">
    <reaction evidence="1 10 12">
        <text>Hydrolyzes single-stranded DNA or mismatched double-stranded DNA and polynucleotides, releasing free uracil.</text>
        <dbReference type="EC" id="3.2.2.27"/>
    </reaction>
</comment>
<evidence type="ECO:0000256" key="11">
    <source>
        <dbReference type="PROSITE-ProRule" id="PRU10072"/>
    </source>
</evidence>
<dbReference type="NCBIfam" id="NF003588">
    <property type="entry name" value="PRK05254.1-1"/>
    <property type="match status" value="1"/>
</dbReference>
<dbReference type="Gene3D" id="3.40.470.10">
    <property type="entry name" value="Uracil-DNA glycosylase-like domain"/>
    <property type="match status" value="1"/>
</dbReference>
<feature type="domain" description="Uracil-DNA glycosylase-like" evidence="13">
    <location>
        <begin position="92"/>
        <end position="251"/>
    </location>
</feature>
<dbReference type="AlphaFoldDB" id="A0A919G2V1"/>
<comment type="similarity">
    <text evidence="4 10 12">Belongs to the uracil-DNA glycosylase (UDG) superfamily. UNG family.</text>
</comment>
<organism evidence="14 15">
    <name type="scientific">Promicromonospora soli</name>
    <dbReference type="NCBI Taxonomy" id="2035533"/>
    <lineage>
        <taxon>Bacteria</taxon>
        <taxon>Bacillati</taxon>
        <taxon>Actinomycetota</taxon>
        <taxon>Actinomycetes</taxon>
        <taxon>Micrococcales</taxon>
        <taxon>Promicromonosporaceae</taxon>
        <taxon>Promicromonospora</taxon>
    </lineage>
</organism>
<protein>
    <recommendedName>
        <fullName evidence="5 10">Uracil-DNA glycosylase</fullName>
        <shortName evidence="10">UDG</shortName>
        <ecNumber evidence="5 10">3.2.2.27</ecNumber>
    </recommendedName>
</protein>
<dbReference type="PANTHER" id="PTHR11264:SF0">
    <property type="entry name" value="URACIL-DNA GLYCOSYLASE"/>
    <property type="match status" value="1"/>
</dbReference>
<dbReference type="CDD" id="cd10027">
    <property type="entry name" value="UDG-F1-like"/>
    <property type="match status" value="1"/>
</dbReference>
<keyword evidence="6 10" id="KW-0963">Cytoplasm</keyword>
<comment type="function">
    <text evidence="2 10 12">Excises uracil residues from the DNA which can arise as a result of misincorporation of dUMP residues by DNA polymerase or due to deamination of cytosine.</text>
</comment>
<dbReference type="Proteomes" id="UP000627369">
    <property type="component" value="Unassembled WGS sequence"/>
</dbReference>
<comment type="caution">
    <text evidence="14">The sequence shown here is derived from an EMBL/GenBank/DDBJ whole genome shotgun (WGS) entry which is preliminary data.</text>
</comment>
<evidence type="ECO:0000256" key="4">
    <source>
        <dbReference type="ARBA" id="ARBA00008184"/>
    </source>
</evidence>
<dbReference type="SMART" id="SM00986">
    <property type="entry name" value="UDG"/>
    <property type="match status" value="1"/>
</dbReference>
<evidence type="ECO:0000313" key="14">
    <source>
        <dbReference type="EMBL" id="GHH76578.1"/>
    </source>
</evidence>
<evidence type="ECO:0000256" key="10">
    <source>
        <dbReference type="HAMAP-Rule" id="MF_00148"/>
    </source>
</evidence>
<evidence type="ECO:0000256" key="9">
    <source>
        <dbReference type="ARBA" id="ARBA00023204"/>
    </source>
</evidence>
<dbReference type="NCBIfam" id="TIGR00628">
    <property type="entry name" value="ung"/>
    <property type="match status" value="1"/>
</dbReference>
<dbReference type="InterPro" id="IPR002043">
    <property type="entry name" value="UDG_fam1"/>
</dbReference>
<keyword evidence="15" id="KW-1185">Reference proteome</keyword>
<keyword evidence="9 10" id="KW-0234">DNA repair</keyword>
<dbReference type="GO" id="GO:0005737">
    <property type="term" value="C:cytoplasm"/>
    <property type="evidence" value="ECO:0007669"/>
    <property type="project" value="UniProtKB-SubCell"/>
</dbReference>
<dbReference type="PANTHER" id="PTHR11264">
    <property type="entry name" value="URACIL-DNA GLYCOSYLASE"/>
    <property type="match status" value="1"/>
</dbReference>
<dbReference type="FunFam" id="3.40.470.10:FF:000006">
    <property type="entry name" value="Uracil-DNA glycosylase"/>
    <property type="match status" value="1"/>
</dbReference>
<gene>
    <name evidence="10 14" type="primary">ung</name>
    <name evidence="14" type="ORF">GCM10017772_35570</name>
</gene>
<dbReference type="PROSITE" id="PS00130">
    <property type="entry name" value="U_DNA_GLYCOSYLASE"/>
    <property type="match status" value="1"/>
</dbReference>
<comment type="subcellular location">
    <subcellularLocation>
        <location evidence="3 10">Cytoplasm</location>
    </subcellularLocation>
</comment>
<proteinExistence type="inferred from homology"/>
<reference evidence="14" key="2">
    <citation type="submission" date="2020-09" db="EMBL/GenBank/DDBJ databases">
        <authorList>
            <person name="Sun Q."/>
            <person name="Zhou Y."/>
        </authorList>
    </citation>
    <scope>NUCLEOTIDE SEQUENCE</scope>
    <source>
        <strain evidence="14">CGMCC 4.7398</strain>
    </source>
</reference>
<dbReference type="SMART" id="SM00987">
    <property type="entry name" value="UreE_C"/>
    <property type="match status" value="1"/>
</dbReference>
<dbReference type="GO" id="GO:0097510">
    <property type="term" value="P:base-excision repair, AP site formation via deaminated base removal"/>
    <property type="evidence" value="ECO:0007669"/>
    <property type="project" value="TreeGrafter"/>
</dbReference>
<dbReference type="InterPro" id="IPR018085">
    <property type="entry name" value="Ura-DNA_Glyclase_AS"/>
</dbReference>
<evidence type="ECO:0000256" key="2">
    <source>
        <dbReference type="ARBA" id="ARBA00002631"/>
    </source>
</evidence>
<name>A0A919G2V1_9MICO</name>
<evidence type="ECO:0000256" key="1">
    <source>
        <dbReference type="ARBA" id="ARBA00001400"/>
    </source>
</evidence>
<dbReference type="SUPFAM" id="SSF52141">
    <property type="entry name" value="Uracil-DNA glycosylase-like"/>
    <property type="match status" value="1"/>
</dbReference>
<dbReference type="EC" id="3.2.2.27" evidence="5 10"/>
<evidence type="ECO:0000256" key="5">
    <source>
        <dbReference type="ARBA" id="ARBA00012030"/>
    </source>
</evidence>
<dbReference type="GO" id="GO:0004844">
    <property type="term" value="F:uracil DNA N-glycosylase activity"/>
    <property type="evidence" value="ECO:0007669"/>
    <property type="project" value="UniProtKB-UniRule"/>
</dbReference>
<evidence type="ECO:0000313" key="15">
    <source>
        <dbReference type="Proteomes" id="UP000627369"/>
    </source>
</evidence>
<evidence type="ECO:0000256" key="3">
    <source>
        <dbReference type="ARBA" id="ARBA00004496"/>
    </source>
</evidence>
<dbReference type="NCBIfam" id="NF003592">
    <property type="entry name" value="PRK05254.1-5"/>
    <property type="match status" value="1"/>
</dbReference>
<evidence type="ECO:0000256" key="12">
    <source>
        <dbReference type="RuleBase" id="RU003780"/>
    </source>
</evidence>
<evidence type="ECO:0000256" key="6">
    <source>
        <dbReference type="ARBA" id="ARBA00022490"/>
    </source>
</evidence>